<dbReference type="PANTHER" id="PTHR43520">
    <property type="entry name" value="ATP7, ISOFORM B"/>
    <property type="match status" value="1"/>
</dbReference>
<feature type="domain" description="TRASH" evidence="4">
    <location>
        <begin position="32"/>
        <end position="70"/>
    </location>
</feature>
<dbReference type="SMART" id="SM00746">
    <property type="entry name" value="TRASH"/>
    <property type="match status" value="1"/>
</dbReference>
<keyword evidence="6" id="KW-1185">Reference proteome</keyword>
<dbReference type="EMBL" id="BSNS01000024">
    <property type="protein sequence ID" value="GLQ57853.1"/>
    <property type="molecule type" value="Genomic_DNA"/>
</dbReference>
<dbReference type="Proteomes" id="UP001156691">
    <property type="component" value="Unassembled WGS sequence"/>
</dbReference>
<feature type="transmembrane region" description="Helical" evidence="3">
    <location>
        <begin position="135"/>
        <end position="155"/>
    </location>
</feature>
<dbReference type="InterPro" id="IPR009078">
    <property type="entry name" value="Ferritin-like_SF"/>
</dbReference>
<dbReference type="InterPro" id="IPR045800">
    <property type="entry name" value="HMBD"/>
</dbReference>
<evidence type="ECO:0000313" key="6">
    <source>
        <dbReference type="Proteomes" id="UP001156691"/>
    </source>
</evidence>
<keyword evidence="3" id="KW-0472">Membrane</keyword>
<dbReference type="Gene3D" id="1.10.620.20">
    <property type="entry name" value="Ribonucleotide Reductase, subunit A"/>
    <property type="match status" value="1"/>
</dbReference>
<organism evidence="5 6">
    <name type="scientific">Devosia nitrariae</name>
    <dbReference type="NCBI Taxonomy" id="2071872"/>
    <lineage>
        <taxon>Bacteria</taxon>
        <taxon>Pseudomonadati</taxon>
        <taxon>Pseudomonadota</taxon>
        <taxon>Alphaproteobacteria</taxon>
        <taxon>Hyphomicrobiales</taxon>
        <taxon>Devosiaceae</taxon>
        <taxon>Devosia</taxon>
    </lineage>
</organism>
<feature type="region of interest" description="Disordered" evidence="2">
    <location>
        <begin position="1"/>
        <end position="34"/>
    </location>
</feature>
<dbReference type="Pfam" id="PF19335">
    <property type="entry name" value="HMBD"/>
    <property type="match status" value="1"/>
</dbReference>
<feature type="transmembrane region" description="Helical" evidence="3">
    <location>
        <begin position="198"/>
        <end position="218"/>
    </location>
</feature>
<evidence type="ECO:0000259" key="4">
    <source>
        <dbReference type="SMART" id="SM00746"/>
    </source>
</evidence>
<accession>A0ABQ5WCL6</accession>
<sequence length="317" mass="33948">MSSDLANSNQHHHPTHGRTHGANEGAGDVTKDPVCGMTVNPDTAEHKATYRGTTYHFCSQACRDKFMADPDRYLESTAAPPQVAQPGTIWTCPMHPQIRRNEPGSCPICGMALEPELPTAETGPSPELVDMTRRFWIASALALPVFVLEMTSHLIDLHQWISGQGLNWTQLVLATPAVLWAGWPFFDRGVASVRNRSLNMFTLIGMGIGVAWFYSLVATVLPGAFPASMREMGGGVPVYFEAAAVITALALLGQVLELRAREQTSGAIRALLDLAPGSSSPGMQSGPTSANDFDNGGGAILATGVQKVRPRPAPTVY</sequence>
<protein>
    <recommendedName>
        <fullName evidence="4">TRASH domain-containing protein</fullName>
    </recommendedName>
</protein>
<keyword evidence="3" id="KW-0812">Transmembrane</keyword>
<comment type="caution">
    <text evidence="5">The sequence shown here is derived from an EMBL/GenBank/DDBJ whole genome shotgun (WGS) entry which is preliminary data.</text>
</comment>
<dbReference type="InterPro" id="IPR011017">
    <property type="entry name" value="TRASH_dom"/>
</dbReference>
<dbReference type="InterPro" id="IPR007029">
    <property type="entry name" value="YHS_dom"/>
</dbReference>
<evidence type="ECO:0000313" key="5">
    <source>
        <dbReference type="EMBL" id="GLQ57853.1"/>
    </source>
</evidence>
<keyword evidence="1" id="KW-1278">Translocase</keyword>
<keyword evidence="3" id="KW-1133">Transmembrane helix</keyword>
<dbReference type="InterPro" id="IPR012348">
    <property type="entry name" value="RNR-like"/>
</dbReference>
<evidence type="ECO:0000256" key="3">
    <source>
        <dbReference type="SAM" id="Phobius"/>
    </source>
</evidence>
<dbReference type="PANTHER" id="PTHR43520:SF8">
    <property type="entry name" value="P-TYPE CU(+) TRANSPORTER"/>
    <property type="match status" value="1"/>
</dbReference>
<name>A0ABQ5WCL6_9HYPH</name>
<reference evidence="6" key="1">
    <citation type="journal article" date="2019" name="Int. J. Syst. Evol. Microbiol.">
        <title>The Global Catalogue of Microorganisms (GCM) 10K type strain sequencing project: providing services to taxonomists for standard genome sequencing and annotation.</title>
        <authorList>
            <consortium name="The Broad Institute Genomics Platform"/>
            <consortium name="The Broad Institute Genome Sequencing Center for Infectious Disease"/>
            <person name="Wu L."/>
            <person name="Ma J."/>
        </authorList>
    </citation>
    <scope>NUCLEOTIDE SEQUENCE [LARGE SCALE GENOMIC DNA]</scope>
    <source>
        <strain evidence="6">NBRC 112416</strain>
    </source>
</reference>
<evidence type="ECO:0000256" key="1">
    <source>
        <dbReference type="ARBA" id="ARBA00022967"/>
    </source>
</evidence>
<dbReference type="Pfam" id="PF04945">
    <property type="entry name" value="YHS"/>
    <property type="match status" value="1"/>
</dbReference>
<feature type="compositionally biased region" description="Basic residues" evidence="2">
    <location>
        <begin position="10"/>
        <end position="19"/>
    </location>
</feature>
<proteinExistence type="predicted"/>
<dbReference type="SUPFAM" id="SSF47240">
    <property type="entry name" value="Ferritin-like"/>
    <property type="match status" value="1"/>
</dbReference>
<feature type="transmembrane region" description="Helical" evidence="3">
    <location>
        <begin position="238"/>
        <end position="256"/>
    </location>
</feature>
<feature type="transmembrane region" description="Helical" evidence="3">
    <location>
        <begin position="167"/>
        <end position="186"/>
    </location>
</feature>
<evidence type="ECO:0000256" key="2">
    <source>
        <dbReference type="SAM" id="MobiDB-lite"/>
    </source>
</evidence>
<gene>
    <name evidence="5" type="ORF">GCM10010862_51120</name>
</gene>